<evidence type="ECO:0000256" key="1">
    <source>
        <dbReference type="SAM" id="Phobius"/>
    </source>
</evidence>
<keyword evidence="1" id="KW-0472">Membrane</keyword>
<name>A0A840CKF1_9BACT</name>
<evidence type="ECO:0000313" key="2">
    <source>
        <dbReference type="EMBL" id="MBB4036537.1"/>
    </source>
</evidence>
<proteinExistence type="predicted"/>
<dbReference type="Proteomes" id="UP000555103">
    <property type="component" value="Unassembled WGS sequence"/>
</dbReference>
<dbReference type="AlphaFoldDB" id="A0A840CKF1"/>
<dbReference type="EMBL" id="JACIEP010000008">
    <property type="protein sequence ID" value="MBB4036537.1"/>
    <property type="molecule type" value="Genomic_DNA"/>
</dbReference>
<keyword evidence="3" id="KW-1185">Reference proteome</keyword>
<accession>A0A840CKF1</accession>
<organism evidence="2 3">
    <name type="scientific">Dysgonomonas hofstadii</name>
    <dbReference type="NCBI Taxonomy" id="637886"/>
    <lineage>
        <taxon>Bacteria</taxon>
        <taxon>Pseudomonadati</taxon>
        <taxon>Bacteroidota</taxon>
        <taxon>Bacteroidia</taxon>
        <taxon>Bacteroidales</taxon>
        <taxon>Dysgonomonadaceae</taxon>
        <taxon>Dysgonomonas</taxon>
    </lineage>
</organism>
<comment type="caution">
    <text evidence="2">The sequence shown here is derived from an EMBL/GenBank/DDBJ whole genome shotgun (WGS) entry which is preliminary data.</text>
</comment>
<protein>
    <submittedName>
        <fullName evidence="2">Uncharacterized protein</fullName>
    </submittedName>
</protein>
<feature type="transmembrane region" description="Helical" evidence="1">
    <location>
        <begin position="7"/>
        <end position="25"/>
    </location>
</feature>
<reference evidence="2 3" key="1">
    <citation type="submission" date="2020-08" db="EMBL/GenBank/DDBJ databases">
        <title>Genomic Encyclopedia of Type Strains, Phase IV (KMG-IV): sequencing the most valuable type-strain genomes for metagenomic binning, comparative biology and taxonomic classification.</title>
        <authorList>
            <person name="Goeker M."/>
        </authorList>
    </citation>
    <scope>NUCLEOTIDE SEQUENCE [LARGE SCALE GENOMIC DNA]</scope>
    <source>
        <strain evidence="2 3">DSM 104969</strain>
    </source>
</reference>
<sequence length="137" mass="16184">MKKEHKVHIGIIIVVVVSILLLLSSCKSKMIYVPVESVKTEYRDKYLRDSVYLHDSVFMKIKGDTVWLEKYRYLYRDKFVRDSIFINDSIQVPYPVEIPGPEVNRLTSFQSFQVWCGRILLLLLLAYFGFKGIKRFI</sequence>
<evidence type="ECO:0000313" key="3">
    <source>
        <dbReference type="Proteomes" id="UP000555103"/>
    </source>
</evidence>
<gene>
    <name evidence="2" type="ORF">GGR21_002443</name>
</gene>
<keyword evidence="1" id="KW-0812">Transmembrane</keyword>
<keyword evidence="1" id="KW-1133">Transmembrane helix</keyword>
<dbReference type="RefSeq" id="WP_183307438.1">
    <property type="nucleotide sequence ID" value="NZ_JACIEP010000008.1"/>
</dbReference>
<dbReference type="PROSITE" id="PS51257">
    <property type="entry name" value="PROKAR_LIPOPROTEIN"/>
    <property type="match status" value="1"/>
</dbReference>
<feature type="transmembrane region" description="Helical" evidence="1">
    <location>
        <begin position="112"/>
        <end position="130"/>
    </location>
</feature>